<organism evidence="2 3">
    <name type="scientific">Periplaneta americana</name>
    <name type="common">American cockroach</name>
    <name type="synonym">Blatta americana</name>
    <dbReference type="NCBI Taxonomy" id="6978"/>
    <lineage>
        <taxon>Eukaryota</taxon>
        <taxon>Metazoa</taxon>
        <taxon>Ecdysozoa</taxon>
        <taxon>Arthropoda</taxon>
        <taxon>Hexapoda</taxon>
        <taxon>Insecta</taxon>
        <taxon>Pterygota</taxon>
        <taxon>Neoptera</taxon>
        <taxon>Polyneoptera</taxon>
        <taxon>Dictyoptera</taxon>
        <taxon>Blattodea</taxon>
        <taxon>Blattoidea</taxon>
        <taxon>Blattidae</taxon>
        <taxon>Blattinae</taxon>
        <taxon>Periplaneta</taxon>
    </lineage>
</organism>
<dbReference type="InterPro" id="IPR011011">
    <property type="entry name" value="Znf_FYVE_PHD"/>
</dbReference>
<evidence type="ECO:0000313" key="2">
    <source>
        <dbReference type="EMBL" id="KAJ4437829.1"/>
    </source>
</evidence>
<protein>
    <recommendedName>
        <fullName evidence="4">Zinc finger PHD-type domain-containing protein</fullName>
    </recommendedName>
</protein>
<feature type="compositionally biased region" description="Low complexity" evidence="1">
    <location>
        <begin position="124"/>
        <end position="134"/>
    </location>
</feature>
<evidence type="ECO:0000313" key="3">
    <source>
        <dbReference type="Proteomes" id="UP001148838"/>
    </source>
</evidence>
<name>A0ABQ8SUF7_PERAM</name>
<proteinExistence type="predicted"/>
<feature type="compositionally biased region" description="Polar residues" evidence="1">
    <location>
        <begin position="77"/>
        <end position="90"/>
    </location>
</feature>
<accession>A0ABQ8SUF7</accession>
<sequence>MGFIREEKKINKLMFGDIFKSSWLKVATPAIAESGFLSTVVYPFNENPVSQREFLPGGSSAQHENLPEIQTLALSASPVDNNDESPNSSALFHDLIPSPHKSTPKSSANNSAKGKTNKRIQNQSTSSSSPCESSESSEEEDNNTSCGLCKIKYSDALSVRLGDWIQCQVKGREWYHEKCVGAEGRKKFVCGRCVVLK</sequence>
<dbReference type="SUPFAM" id="SSF57903">
    <property type="entry name" value="FYVE/PHD zinc finger"/>
    <property type="match status" value="1"/>
</dbReference>
<dbReference type="Gene3D" id="3.30.40.10">
    <property type="entry name" value="Zinc/RING finger domain, C3HC4 (zinc finger)"/>
    <property type="match status" value="1"/>
</dbReference>
<gene>
    <name evidence="2" type="ORF">ANN_13767</name>
</gene>
<dbReference type="EMBL" id="JAJSOF020000019">
    <property type="protein sequence ID" value="KAJ4437829.1"/>
    <property type="molecule type" value="Genomic_DNA"/>
</dbReference>
<feature type="region of interest" description="Disordered" evidence="1">
    <location>
        <begin position="77"/>
        <end position="144"/>
    </location>
</feature>
<comment type="caution">
    <text evidence="2">The sequence shown here is derived from an EMBL/GenBank/DDBJ whole genome shotgun (WGS) entry which is preliminary data.</text>
</comment>
<evidence type="ECO:0000256" key="1">
    <source>
        <dbReference type="SAM" id="MobiDB-lite"/>
    </source>
</evidence>
<dbReference type="Proteomes" id="UP001148838">
    <property type="component" value="Unassembled WGS sequence"/>
</dbReference>
<feature type="compositionally biased region" description="Polar residues" evidence="1">
    <location>
        <begin position="100"/>
        <end position="123"/>
    </location>
</feature>
<dbReference type="InterPro" id="IPR013083">
    <property type="entry name" value="Znf_RING/FYVE/PHD"/>
</dbReference>
<keyword evidence="3" id="KW-1185">Reference proteome</keyword>
<evidence type="ECO:0008006" key="4">
    <source>
        <dbReference type="Google" id="ProtNLM"/>
    </source>
</evidence>
<reference evidence="2 3" key="1">
    <citation type="journal article" date="2022" name="Allergy">
        <title>Genome assembly and annotation of Periplaneta americana reveal a comprehensive cockroach allergen profile.</title>
        <authorList>
            <person name="Wang L."/>
            <person name="Xiong Q."/>
            <person name="Saelim N."/>
            <person name="Wang L."/>
            <person name="Nong W."/>
            <person name="Wan A.T."/>
            <person name="Shi M."/>
            <person name="Liu X."/>
            <person name="Cao Q."/>
            <person name="Hui J.H.L."/>
            <person name="Sookrung N."/>
            <person name="Leung T.F."/>
            <person name="Tungtrongchitr A."/>
            <person name="Tsui S.K.W."/>
        </authorList>
    </citation>
    <scope>NUCLEOTIDE SEQUENCE [LARGE SCALE GENOMIC DNA]</scope>
    <source>
        <strain evidence="2">PWHHKU_190912</strain>
    </source>
</reference>